<proteinExistence type="predicted"/>
<evidence type="ECO:0000313" key="2">
    <source>
        <dbReference type="EMBL" id="PIP21830.1"/>
    </source>
</evidence>
<dbReference type="Gene3D" id="3.30.420.40">
    <property type="match status" value="1"/>
</dbReference>
<dbReference type="EMBL" id="PCRM01000014">
    <property type="protein sequence ID" value="PIP21830.1"/>
    <property type="molecule type" value="Genomic_DNA"/>
</dbReference>
<organism evidence="2 3">
    <name type="scientific">Candidatus Nealsonbacteria bacterium CG23_combo_of_CG06-09_8_20_14_all_40_13</name>
    <dbReference type="NCBI Taxonomy" id="1974724"/>
    <lineage>
        <taxon>Bacteria</taxon>
        <taxon>Candidatus Nealsoniibacteriota</taxon>
    </lineage>
</organism>
<feature type="domain" description="Gcp-like" evidence="1">
    <location>
        <begin position="32"/>
        <end position="94"/>
    </location>
</feature>
<reference evidence="2 3" key="1">
    <citation type="submission" date="2017-09" db="EMBL/GenBank/DDBJ databases">
        <title>Depth-based differentiation of microbial function through sediment-hosted aquifers and enrichment of novel symbionts in the deep terrestrial subsurface.</title>
        <authorList>
            <person name="Probst A.J."/>
            <person name="Ladd B."/>
            <person name="Jarett J.K."/>
            <person name="Geller-Mcgrath D.E."/>
            <person name="Sieber C.M."/>
            <person name="Emerson J.B."/>
            <person name="Anantharaman K."/>
            <person name="Thomas B.C."/>
            <person name="Malmstrom R."/>
            <person name="Stieglmeier M."/>
            <person name="Klingl A."/>
            <person name="Woyke T."/>
            <person name="Ryan C.M."/>
            <person name="Banfield J.F."/>
        </authorList>
    </citation>
    <scope>NUCLEOTIDE SEQUENCE [LARGE SCALE GENOMIC DNA]</scope>
    <source>
        <strain evidence="2">CG23_combo_of_CG06-09_8_20_14_all_40_13</strain>
    </source>
</reference>
<dbReference type="AlphaFoldDB" id="A0A2G9YRG6"/>
<dbReference type="Pfam" id="PF00814">
    <property type="entry name" value="TsaD"/>
    <property type="match status" value="1"/>
</dbReference>
<comment type="caution">
    <text evidence="2">The sequence shown here is derived from an EMBL/GenBank/DDBJ whole genome shotgun (WGS) entry which is preliminary data.</text>
</comment>
<protein>
    <submittedName>
        <fullName evidence="2">tRNA (Adenosine(37)-N6)-threonylcarbamoyltransferase complex dimerization subunit type 1 TsaB</fullName>
    </submittedName>
</protein>
<evidence type="ECO:0000259" key="1">
    <source>
        <dbReference type="Pfam" id="PF00814"/>
    </source>
</evidence>
<dbReference type="InterPro" id="IPR043129">
    <property type="entry name" value="ATPase_NBD"/>
</dbReference>
<accession>A0A2G9YRG6</accession>
<gene>
    <name evidence="2" type="primary">tsaB</name>
    <name evidence="2" type="ORF">COX39_00845</name>
</gene>
<keyword evidence="2" id="KW-0808">Transferase</keyword>
<dbReference type="Proteomes" id="UP000231567">
    <property type="component" value="Unassembled WGS sequence"/>
</dbReference>
<dbReference type="GO" id="GO:0002949">
    <property type="term" value="P:tRNA threonylcarbamoyladenosine modification"/>
    <property type="evidence" value="ECO:0007669"/>
    <property type="project" value="InterPro"/>
</dbReference>
<sequence>MILSIDTSTFKTGIGLYWQNGRQLSKEYYWESQKNQSQELLINIDKFLKENKVNLQNLKAIGVMLGPGSYTGLRVGLTVANTLGWALGIPVLGLFKEDNRLISKQGQGRAPHEVSTLEIAQRAFAKYKTLKNPKFSQIALPCYAQNCK</sequence>
<dbReference type="InterPro" id="IPR000905">
    <property type="entry name" value="Gcp-like_dom"/>
</dbReference>
<evidence type="ECO:0000313" key="3">
    <source>
        <dbReference type="Proteomes" id="UP000231567"/>
    </source>
</evidence>
<name>A0A2G9YRG6_9BACT</name>
<dbReference type="GO" id="GO:0016740">
    <property type="term" value="F:transferase activity"/>
    <property type="evidence" value="ECO:0007669"/>
    <property type="project" value="UniProtKB-KW"/>
</dbReference>
<dbReference type="SUPFAM" id="SSF53067">
    <property type="entry name" value="Actin-like ATPase domain"/>
    <property type="match status" value="1"/>
</dbReference>
<dbReference type="NCBIfam" id="TIGR03725">
    <property type="entry name" value="T6A_YeaZ"/>
    <property type="match status" value="1"/>
</dbReference>
<dbReference type="InterPro" id="IPR022496">
    <property type="entry name" value="T6A_TsaB"/>
</dbReference>